<gene>
    <name evidence="1" type="ORF">KCX74_15330</name>
</gene>
<dbReference type="AlphaFoldDB" id="A0A941E1Y5"/>
<keyword evidence="2" id="KW-1185">Reference proteome</keyword>
<dbReference type="RefSeq" id="WP_026680483.1">
    <property type="nucleotide sequence ID" value="NZ_BAAACY010000114.1"/>
</dbReference>
<protein>
    <submittedName>
        <fullName evidence="1">Lasso peptide biosynthesis PqqD family chaperone</fullName>
    </submittedName>
</protein>
<dbReference type="EMBL" id="JAGSOT010000053">
    <property type="protein sequence ID" value="MBR7797408.1"/>
    <property type="molecule type" value="Genomic_DNA"/>
</dbReference>
<evidence type="ECO:0000313" key="2">
    <source>
        <dbReference type="Proteomes" id="UP000675284"/>
    </source>
</evidence>
<sequence>MIKQQKLIIHQLVSQDTNAIVSDMDGEKVMLCMENSSYYNLGTVGGDIWEHIEKPISIKALISLLTSQYDVEEHVCEEQVLTFLGHLLNEGLIQVNPESLS</sequence>
<dbReference type="Pfam" id="PF05402">
    <property type="entry name" value="PqqD"/>
    <property type="match status" value="1"/>
</dbReference>
<dbReference type="NCBIfam" id="NF033536">
    <property type="entry name" value="lasso_PqqD_Bac"/>
    <property type="match status" value="1"/>
</dbReference>
<dbReference type="Gene3D" id="1.10.10.1150">
    <property type="entry name" value="Coenzyme PQQ synthesis protein D (PqqD)"/>
    <property type="match status" value="1"/>
</dbReference>
<comment type="caution">
    <text evidence="1">The sequence shown here is derived from an EMBL/GenBank/DDBJ whole genome shotgun (WGS) entry which is preliminary data.</text>
</comment>
<dbReference type="InterPro" id="IPR008792">
    <property type="entry name" value="PQQD"/>
</dbReference>
<organism evidence="1 2">
    <name type="scientific">Virgibacillus salarius</name>
    <dbReference type="NCBI Taxonomy" id="447199"/>
    <lineage>
        <taxon>Bacteria</taxon>
        <taxon>Bacillati</taxon>
        <taxon>Bacillota</taxon>
        <taxon>Bacilli</taxon>
        <taxon>Bacillales</taxon>
        <taxon>Bacillaceae</taxon>
        <taxon>Virgibacillus</taxon>
    </lineage>
</organism>
<name>A0A941E1Y5_9BACI</name>
<dbReference type="InterPro" id="IPR041881">
    <property type="entry name" value="PqqD_sf"/>
</dbReference>
<reference evidence="1" key="1">
    <citation type="submission" date="2021-04" db="EMBL/GenBank/DDBJ databases">
        <title>Isolation and polyphasic classification of algal microorganism.</title>
        <authorList>
            <person name="Wang S."/>
        </authorList>
    </citation>
    <scope>NUCLEOTIDE SEQUENCE</scope>
    <source>
        <strain evidence="1">720a</strain>
    </source>
</reference>
<accession>A0A941E1Y5</accession>
<proteinExistence type="predicted"/>
<evidence type="ECO:0000313" key="1">
    <source>
        <dbReference type="EMBL" id="MBR7797408.1"/>
    </source>
</evidence>
<dbReference type="Proteomes" id="UP000675284">
    <property type="component" value="Unassembled WGS sequence"/>
</dbReference>